<evidence type="ECO:0000313" key="12">
    <source>
        <dbReference type="Proteomes" id="UP001303046"/>
    </source>
</evidence>
<keyword evidence="12" id="KW-1185">Reference proteome</keyword>
<feature type="coiled-coil region" evidence="9">
    <location>
        <begin position="783"/>
        <end position="917"/>
    </location>
</feature>
<keyword evidence="7" id="KW-0966">Cell projection</keyword>
<organism evidence="11 12">
    <name type="scientific">Necator americanus</name>
    <name type="common">Human hookworm</name>
    <dbReference type="NCBI Taxonomy" id="51031"/>
    <lineage>
        <taxon>Eukaryota</taxon>
        <taxon>Metazoa</taxon>
        <taxon>Ecdysozoa</taxon>
        <taxon>Nematoda</taxon>
        <taxon>Chromadorea</taxon>
        <taxon>Rhabditida</taxon>
        <taxon>Rhabditina</taxon>
        <taxon>Rhabditomorpha</taxon>
        <taxon>Strongyloidea</taxon>
        <taxon>Ancylostomatidae</taxon>
        <taxon>Bunostominae</taxon>
        <taxon>Necator</taxon>
    </lineage>
</organism>
<evidence type="ECO:0000256" key="8">
    <source>
        <dbReference type="ARBA" id="ARBA00034106"/>
    </source>
</evidence>
<dbReference type="Pfam" id="PF10174">
    <property type="entry name" value="Cast"/>
    <property type="match status" value="2"/>
</dbReference>
<evidence type="ECO:0000256" key="1">
    <source>
        <dbReference type="ARBA" id="ARBA00004245"/>
    </source>
</evidence>
<keyword evidence="4" id="KW-0770">Synapse</keyword>
<dbReference type="Proteomes" id="UP001303046">
    <property type="component" value="Unassembled WGS sequence"/>
</dbReference>
<evidence type="ECO:0000313" key="11">
    <source>
        <dbReference type="EMBL" id="KAK6747533.1"/>
    </source>
</evidence>
<evidence type="ECO:0000256" key="6">
    <source>
        <dbReference type="ARBA" id="ARBA00023212"/>
    </source>
</evidence>
<dbReference type="Gene3D" id="1.10.287.1490">
    <property type="match status" value="1"/>
</dbReference>
<keyword evidence="5 9" id="KW-0175">Coiled coil</keyword>
<feature type="region of interest" description="Disordered" evidence="10">
    <location>
        <begin position="177"/>
        <end position="213"/>
    </location>
</feature>
<dbReference type="PANTHER" id="PTHR18861">
    <property type="entry name" value="ELKS/RAB6-INTERACTING/CAST PROTEIN"/>
    <property type="match status" value="1"/>
</dbReference>
<evidence type="ECO:0000256" key="10">
    <source>
        <dbReference type="SAM" id="MobiDB-lite"/>
    </source>
</evidence>
<comment type="subcellular location">
    <subcellularLocation>
        <location evidence="1">Cytoplasm</location>
        <location evidence="1">Cytoskeleton</location>
    </subcellularLocation>
    <subcellularLocation>
        <location evidence="8">Presynapse</location>
    </subcellularLocation>
</comment>
<protein>
    <submittedName>
        <fullName evidence="11">Uncharacterized protein</fullName>
    </submittedName>
</protein>
<feature type="region of interest" description="Disordered" evidence="10">
    <location>
        <begin position="941"/>
        <end position="972"/>
    </location>
</feature>
<proteinExistence type="predicted"/>
<gene>
    <name evidence="11" type="primary">Necator_chrIV.g13915</name>
    <name evidence="11" type="ORF">RB195_000623</name>
</gene>
<feature type="coiled-coil region" evidence="9">
    <location>
        <begin position="476"/>
        <end position="753"/>
    </location>
</feature>
<sequence length="972" mass="109001">MSSCEFTYPQLASSWSTDRILGRHRDGKTRLHGKEAVYLATFGPGTWNSGERFDSVQKKIAEDRGDWAALCSGTSEKVQGIGSGNDINPSICSNVLDRAVWPALGRPLGWDDEATGVMLGRSFDGYSYNMPPPLDLPSVLHNPPDYSATQSRYGLGEYGSAFNAVQPRTSSSYEQYDLGQASAPAPAPAPRGGSAGPGRYGYPSTSARRTLTRQHRSMDTMGPLETNMGGTSQDGPLAIATNFPLHQNAGLHGTYRAPLSNPTSTSQNFWSNLGRMTHYSEAGGGSSSRLPGTLSLSAEYEQLKADYQASVDKLNQTMNSIKTFWSPELKRERQMRREVERLLQTAGTSSSAAQDAHLRMEIAARDEKIRQLNAMLDEGMSGGSGLAEMRVRELEDMVAQLQEMLKNQEQQVLGQVEPSGRFALENALRIADDRQARINELQEELSRLRVARAGQPRDFTDKSVTSHEMVTLRMKMERSEVELSERKAELAQCQARMRTAEEQAADLRQHVQLLKEQITNREQQHTLLQGDVDALRQKLEGKNQQMEQRDQRIERLEKDLASAKGEVSEKQEQIQQSDHRISQMMGRIDGLETSLRDKEAELDKAKIRLLSHPDVIKEKELRDKIESMSLEKQRLQDHIDQLRRNSEKERLEQQETYQTELRRLKCNVENLQKELADRDVLLESQNEKIGDMDRELASSRQRLQAVMIDKGEDELRKEVESARGEVEKLLKMVRQLEKENTQLSSQCKQLQSAIDRGGTESSGTLTKGEISAVSGSLLSGGMSAQAKKRIEELEEALRESVSITAEREVHLSQQKHLLHQVNQQLADARRENSELRKRVAEGGVGEREQLLRAVEAERRQHIEQLLQLKQEALLAAIAEKEAHIALLEKSRAPREEIETVRRHKEALMRKLKQENERRAMVIRPESAASIIQPGAATVSVGGPLPFLSQPSPRQGDIMTMSGEIDDSEGIWA</sequence>
<comment type="caution">
    <text evidence="11">The sequence shown here is derived from an EMBL/GenBank/DDBJ whole genome shotgun (WGS) entry which is preliminary data.</text>
</comment>
<evidence type="ECO:0000256" key="4">
    <source>
        <dbReference type="ARBA" id="ARBA00023018"/>
    </source>
</evidence>
<reference evidence="11 12" key="1">
    <citation type="submission" date="2023-08" db="EMBL/GenBank/DDBJ databases">
        <title>A Necator americanus chromosomal reference genome.</title>
        <authorList>
            <person name="Ilik V."/>
            <person name="Petrzelkova K.J."/>
            <person name="Pardy F."/>
            <person name="Fuh T."/>
            <person name="Niatou-Singa F.S."/>
            <person name="Gouil Q."/>
            <person name="Baker L."/>
            <person name="Ritchie M.E."/>
            <person name="Jex A.R."/>
            <person name="Gazzola D."/>
            <person name="Li H."/>
            <person name="Toshio Fujiwara R."/>
            <person name="Zhan B."/>
            <person name="Aroian R.V."/>
            <person name="Pafco B."/>
            <person name="Schwarz E.M."/>
        </authorList>
    </citation>
    <scope>NUCLEOTIDE SEQUENCE [LARGE SCALE GENOMIC DNA]</scope>
    <source>
        <strain evidence="11 12">Aroian</strain>
        <tissue evidence="11">Whole animal</tissue>
    </source>
</reference>
<evidence type="ECO:0000256" key="9">
    <source>
        <dbReference type="SAM" id="Coils"/>
    </source>
</evidence>
<evidence type="ECO:0000256" key="5">
    <source>
        <dbReference type="ARBA" id="ARBA00023054"/>
    </source>
</evidence>
<dbReference type="PANTHER" id="PTHR18861:SF0">
    <property type="entry name" value="BRUCHPILOT, ISOFORM J"/>
    <property type="match status" value="1"/>
</dbReference>
<dbReference type="EMBL" id="JAVFWL010000004">
    <property type="protein sequence ID" value="KAK6747533.1"/>
    <property type="molecule type" value="Genomic_DNA"/>
</dbReference>
<feature type="coiled-coil region" evidence="9">
    <location>
        <begin position="391"/>
        <end position="451"/>
    </location>
</feature>
<accession>A0ABR1DC04</accession>
<evidence type="ECO:0000256" key="2">
    <source>
        <dbReference type="ARBA" id="ARBA00022490"/>
    </source>
</evidence>
<evidence type="ECO:0000256" key="3">
    <source>
        <dbReference type="ARBA" id="ARBA00022553"/>
    </source>
</evidence>
<keyword evidence="6" id="KW-0206">Cytoskeleton</keyword>
<feature type="compositionally biased region" description="Acidic residues" evidence="10">
    <location>
        <begin position="963"/>
        <end position="972"/>
    </location>
</feature>
<name>A0ABR1DC04_NECAM</name>
<keyword evidence="2" id="KW-0963">Cytoplasm</keyword>
<evidence type="ECO:0000256" key="7">
    <source>
        <dbReference type="ARBA" id="ARBA00023273"/>
    </source>
</evidence>
<keyword evidence="3" id="KW-0597">Phosphoprotein</keyword>
<dbReference type="InterPro" id="IPR019323">
    <property type="entry name" value="ELKS/CAST"/>
</dbReference>